<name>A0A5S5BS01_9FLAO</name>
<evidence type="ECO:0000313" key="3">
    <source>
        <dbReference type="Proteomes" id="UP000324376"/>
    </source>
</evidence>
<dbReference type="Pfam" id="PF14134">
    <property type="entry name" value="DUF4301"/>
    <property type="match status" value="1"/>
</dbReference>
<sequence>MKTAALANKRKYTFDKRDYIQFRLRKITPEIVENQLVTLKRPREHTKVVKPVTLKDGIIKWNAKERKRLLSVFKEHADTLTYCHFIPASGAGSRMLQDLTTFLNDFKPGEESFSSYINRTKQFELSVFFRKIKKFPFYKKLKATLKHLELHTLAKDERKLMIAKALLYDPNFKFLALPKGLLPFHKGRRGEVLTAFDEQLRQFVDFSASFKQAEMHFTTLKSAQTHFNTALSTAHSKLKKLTQNNLSISFSHQSEQTDTVSLTKEHMLVRDGQGKVLFRPAGHGVLLSNLNTLSQDIIFISNIDNIAKRKIQKQVADFRKLMIGNLIATQDYIFEMLPKLKMDALSTAQLDEVINFTKTTLHLKLAINFEKRSKAERCKILFGILNRPLRICAVVKNTGQPGGGPFWVEDGKGNISMQIVETAEVDVTIPEQKQQLDAATHFNPVEICCGIKDYEGNTFDLNEFCKDGEGIISQKTYNGKPITILERPGLWNGSMQHWNTLFVEMKPSLFNPVKTINDLLKKAHQ</sequence>
<accession>A0A5S5BS01</accession>
<protein>
    <submittedName>
        <fullName evidence="2">Uncharacterized protein DUF4301</fullName>
    </submittedName>
</protein>
<evidence type="ECO:0000259" key="1">
    <source>
        <dbReference type="Pfam" id="PF14134"/>
    </source>
</evidence>
<proteinExistence type="predicted"/>
<dbReference type="Proteomes" id="UP000324376">
    <property type="component" value="Unassembled WGS sequence"/>
</dbReference>
<gene>
    <name evidence="2" type="ORF">BD809_11540</name>
</gene>
<dbReference type="InterPro" id="IPR025393">
    <property type="entry name" value="DUF4301"/>
</dbReference>
<comment type="caution">
    <text evidence="2">The sequence shown here is derived from an EMBL/GenBank/DDBJ whole genome shotgun (WGS) entry which is preliminary data.</text>
</comment>
<evidence type="ECO:0000313" key="2">
    <source>
        <dbReference type="EMBL" id="TYP69975.1"/>
    </source>
</evidence>
<dbReference type="EMBL" id="VNHU01000015">
    <property type="protein sequence ID" value="TYP69975.1"/>
    <property type="molecule type" value="Genomic_DNA"/>
</dbReference>
<reference evidence="2 3" key="1">
    <citation type="submission" date="2019-07" db="EMBL/GenBank/DDBJ databases">
        <title>Genomic Encyclopedia of Archaeal and Bacterial Type Strains, Phase II (KMG-II): from individual species to whole genera.</title>
        <authorList>
            <person name="Goeker M."/>
        </authorList>
    </citation>
    <scope>NUCLEOTIDE SEQUENCE [LARGE SCALE GENOMIC DNA]</scope>
    <source>
        <strain evidence="2 3">DSM 17527</strain>
    </source>
</reference>
<dbReference type="InterPro" id="IPR029044">
    <property type="entry name" value="Nucleotide-diphossugar_trans"/>
</dbReference>
<dbReference type="AlphaFoldDB" id="A0A5S5BS01"/>
<organism evidence="2 3">
    <name type="scientific">Aquimarina intermedia</name>
    <dbReference type="NCBI Taxonomy" id="350814"/>
    <lineage>
        <taxon>Bacteria</taxon>
        <taxon>Pseudomonadati</taxon>
        <taxon>Bacteroidota</taxon>
        <taxon>Flavobacteriia</taxon>
        <taxon>Flavobacteriales</taxon>
        <taxon>Flavobacteriaceae</taxon>
        <taxon>Aquimarina</taxon>
    </lineage>
</organism>
<dbReference type="OrthoDB" id="5572060at2"/>
<feature type="domain" description="DUF4301" evidence="1">
    <location>
        <begin position="17"/>
        <end position="525"/>
    </location>
</feature>
<keyword evidence="3" id="KW-1185">Reference proteome</keyword>
<dbReference type="RefSeq" id="WP_148783846.1">
    <property type="nucleotide sequence ID" value="NZ_VNHU01000015.1"/>
</dbReference>
<dbReference type="SUPFAM" id="SSF53448">
    <property type="entry name" value="Nucleotide-diphospho-sugar transferases"/>
    <property type="match status" value="1"/>
</dbReference>